<dbReference type="PROSITE" id="PS50110">
    <property type="entry name" value="RESPONSE_REGULATORY"/>
    <property type="match status" value="1"/>
</dbReference>
<dbReference type="EMBL" id="JAWDIP010000003">
    <property type="protein sequence ID" value="MDY0394258.1"/>
    <property type="molecule type" value="Genomic_DNA"/>
</dbReference>
<dbReference type="InterPro" id="IPR011006">
    <property type="entry name" value="CheY-like_superfamily"/>
</dbReference>
<protein>
    <submittedName>
        <fullName evidence="4">Response regulator</fullName>
    </submittedName>
</protein>
<dbReference type="Proteomes" id="UP001281447">
    <property type="component" value="Unassembled WGS sequence"/>
</dbReference>
<dbReference type="SUPFAM" id="SSF52172">
    <property type="entry name" value="CheY-like"/>
    <property type="match status" value="1"/>
</dbReference>
<proteinExistence type="predicted"/>
<sequence>MKASILIVDDEYGIRLLLEEVFKNAGYQVDSADTGPKALEKLLQTNVDLLLIDYKLPIQNGMEVIKEMAHSCPTIPVILMTGMVETVSTEEKSIKNIKHVLAKPFDIEDVLKKVEEILK</sequence>
<dbReference type="SMART" id="SM00448">
    <property type="entry name" value="REC"/>
    <property type="match status" value="1"/>
</dbReference>
<keyword evidence="1 2" id="KW-0597">Phosphoprotein</keyword>
<evidence type="ECO:0000256" key="1">
    <source>
        <dbReference type="ARBA" id="ARBA00022553"/>
    </source>
</evidence>
<organism evidence="4 5">
    <name type="scientific">Tigheibacillus halophilus</name>
    <dbReference type="NCBI Taxonomy" id="361280"/>
    <lineage>
        <taxon>Bacteria</taxon>
        <taxon>Bacillati</taxon>
        <taxon>Bacillota</taxon>
        <taxon>Bacilli</taxon>
        <taxon>Bacillales</taxon>
        <taxon>Bacillaceae</taxon>
        <taxon>Tigheibacillus</taxon>
    </lineage>
</organism>
<dbReference type="InterPro" id="IPR001789">
    <property type="entry name" value="Sig_transdc_resp-reg_receiver"/>
</dbReference>
<gene>
    <name evidence="4" type="ORF">RWE15_06890</name>
</gene>
<feature type="modified residue" description="4-aspartylphosphate" evidence="2">
    <location>
        <position position="53"/>
    </location>
</feature>
<feature type="domain" description="Response regulatory" evidence="3">
    <location>
        <begin position="4"/>
        <end position="118"/>
    </location>
</feature>
<dbReference type="InterPro" id="IPR050595">
    <property type="entry name" value="Bact_response_regulator"/>
</dbReference>
<dbReference type="RefSeq" id="WP_390355066.1">
    <property type="nucleotide sequence ID" value="NZ_JBHUIZ010000006.1"/>
</dbReference>
<dbReference type="PANTHER" id="PTHR44591:SF3">
    <property type="entry name" value="RESPONSE REGULATORY DOMAIN-CONTAINING PROTEIN"/>
    <property type="match status" value="1"/>
</dbReference>
<name>A0ABU5C5Z9_9BACI</name>
<evidence type="ECO:0000259" key="3">
    <source>
        <dbReference type="PROSITE" id="PS50110"/>
    </source>
</evidence>
<comment type="caution">
    <text evidence="4">The sequence shown here is derived from an EMBL/GenBank/DDBJ whole genome shotgun (WGS) entry which is preliminary data.</text>
</comment>
<dbReference type="Pfam" id="PF00072">
    <property type="entry name" value="Response_reg"/>
    <property type="match status" value="1"/>
</dbReference>
<evidence type="ECO:0000313" key="5">
    <source>
        <dbReference type="Proteomes" id="UP001281447"/>
    </source>
</evidence>
<dbReference type="CDD" id="cd00156">
    <property type="entry name" value="REC"/>
    <property type="match status" value="1"/>
</dbReference>
<dbReference type="PANTHER" id="PTHR44591">
    <property type="entry name" value="STRESS RESPONSE REGULATOR PROTEIN 1"/>
    <property type="match status" value="1"/>
</dbReference>
<accession>A0ABU5C5Z9</accession>
<keyword evidence="5" id="KW-1185">Reference proteome</keyword>
<reference evidence="4 5" key="1">
    <citation type="submission" date="2023-10" db="EMBL/GenBank/DDBJ databases">
        <title>Virgibacillus halophilus 5B73C genome.</title>
        <authorList>
            <person name="Miliotis G."/>
            <person name="Sengupta P."/>
            <person name="Hameed A."/>
            <person name="Chuvochina M."/>
            <person name="Mcdonagh F."/>
            <person name="Simpson A.C."/>
            <person name="Singh N.K."/>
            <person name="Rekha P.D."/>
            <person name="Raman K."/>
            <person name="Hugenholtz P."/>
            <person name="Venkateswaran K."/>
        </authorList>
    </citation>
    <scope>NUCLEOTIDE SEQUENCE [LARGE SCALE GENOMIC DNA]</scope>
    <source>
        <strain evidence="4 5">5B73C</strain>
    </source>
</reference>
<evidence type="ECO:0000313" key="4">
    <source>
        <dbReference type="EMBL" id="MDY0394258.1"/>
    </source>
</evidence>
<dbReference type="Gene3D" id="3.40.50.2300">
    <property type="match status" value="1"/>
</dbReference>
<evidence type="ECO:0000256" key="2">
    <source>
        <dbReference type="PROSITE-ProRule" id="PRU00169"/>
    </source>
</evidence>